<dbReference type="Gene3D" id="3.40.190.290">
    <property type="match status" value="1"/>
</dbReference>
<comment type="caution">
    <text evidence="6">The sequence shown here is derived from an EMBL/GenBank/DDBJ whole genome shotgun (WGS) entry which is preliminary data.</text>
</comment>
<keyword evidence="7" id="KW-1185">Reference proteome</keyword>
<dbReference type="InterPro" id="IPR036390">
    <property type="entry name" value="WH_DNA-bd_sf"/>
</dbReference>
<keyword evidence="3" id="KW-0238">DNA-binding</keyword>
<evidence type="ECO:0000256" key="2">
    <source>
        <dbReference type="ARBA" id="ARBA00023015"/>
    </source>
</evidence>
<keyword evidence="2" id="KW-0805">Transcription regulation</keyword>
<dbReference type="Gene3D" id="1.10.10.10">
    <property type="entry name" value="Winged helix-like DNA-binding domain superfamily/Winged helix DNA-binding domain"/>
    <property type="match status" value="1"/>
</dbReference>
<organism evidence="6 7">
    <name type="scientific">Luteibacter anthropi</name>
    <dbReference type="NCBI Taxonomy" id="564369"/>
    <lineage>
        <taxon>Bacteria</taxon>
        <taxon>Pseudomonadati</taxon>
        <taxon>Pseudomonadota</taxon>
        <taxon>Gammaproteobacteria</taxon>
        <taxon>Lysobacterales</taxon>
        <taxon>Rhodanobacteraceae</taxon>
        <taxon>Luteibacter</taxon>
    </lineage>
</organism>
<dbReference type="SUPFAM" id="SSF46785">
    <property type="entry name" value="Winged helix' DNA-binding domain"/>
    <property type="match status" value="1"/>
</dbReference>
<evidence type="ECO:0000256" key="1">
    <source>
        <dbReference type="ARBA" id="ARBA00009437"/>
    </source>
</evidence>
<name>A0A7X5UA80_9GAMM</name>
<dbReference type="Pfam" id="PF03466">
    <property type="entry name" value="LysR_substrate"/>
    <property type="match status" value="1"/>
</dbReference>
<dbReference type="PANTHER" id="PTHR30537">
    <property type="entry name" value="HTH-TYPE TRANSCRIPTIONAL REGULATOR"/>
    <property type="match status" value="1"/>
</dbReference>
<evidence type="ECO:0000256" key="3">
    <source>
        <dbReference type="ARBA" id="ARBA00023125"/>
    </source>
</evidence>
<gene>
    <name evidence="6" type="ORF">HBF25_10450</name>
</gene>
<dbReference type="GO" id="GO:0006351">
    <property type="term" value="P:DNA-templated transcription"/>
    <property type="evidence" value="ECO:0007669"/>
    <property type="project" value="TreeGrafter"/>
</dbReference>
<reference evidence="6 7" key="1">
    <citation type="submission" date="2020-03" db="EMBL/GenBank/DDBJ databases">
        <authorList>
            <person name="Lai Q."/>
        </authorList>
    </citation>
    <scope>NUCLEOTIDE SEQUENCE [LARGE SCALE GENOMIC DNA]</scope>
    <source>
        <strain evidence="6 7">CCUG 25036</strain>
    </source>
</reference>
<dbReference type="SUPFAM" id="SSF53850">
    <property type="entry name" value="Periplasmic binding protein-like II"/>
    <property type="match status" value="1"/>
</dbReference>
<dbReference type="FunFam" id="1.10.10.10:FF:000001">
    <property type="entry name" value="LysR family transcriptional regulator"/>
    <property type="match status" value="1"/>
</dbReference>
<dbReference type="InterPro" id="IPR005119">
    <property type="entry name" value="LysR_subst-bd"/>
</dbReference>
<dbReference type="InterPro" id="IPR058163">
    <property type="entry name" value="LysR-type_TF_proteobact-type"/>
</dbReference>
<feature type="domain" description="HTH lysR-type" evidence="5">
    <location>
        <begin position="9"/>
        <end position="65"/>
    </location>
</feature>
<comment type="similarity">
    <text evidence="1">Belongs to the LysR transcriptional regulatory family.</text>
</comment>
<dbReference type="PANTHER" id="PTHR30537:SF1">
    <property type="entry name" value="HTH-TYPE TRANSCRIPTIONAL REGULATOR PGRR"/>
    <property type="match status" value="1"/>
</dbReference>
<accession>A0A7X5UA80</accession>
<dbReference type="PROSITE" id="PS50931">
    <property type="entry name" value="HTH_LYSR"/>
    <property type="match status" value="1"/>
</dbReference>
<dbReference type="GO" id="GO:0003700">
    <property type="term" value="F:DNA-binding transcription factor activity"/>
    <property type="evidence" value="ECO:0007669"/>
    <property type="project" value="InterPro"/>
</dbReference>
<dbReference type="EMBL" id="JAARLZ010000005">
    <property type="protein sequence ID" value="NII06806.1"/>
    <property type="molecule type" value="Genomic_DNA"/>
</dbReference>
<dbReference type="InterPro" id="IPR036388">
    <property type="entry name" value="WH-like_DNA-bd_sf"/>
</dbReference>
<proteinExistence type="inferred from homology"/>
<dbReference type="GO" id="GO:0043565">
    <property type="term" value="F:sequence-specific DNA binding"/>
    <property type="evidence" value="ECO:0007669"/>
    <property type="project" value="TreeGrafter"/>
</dbReference>
<dbReference type="Proteomes" id="UP000490980">
    <property type="component" value="Unassembled WGS sequence"/>
</dbReference>
<dbReference type="CDD" id="cd08474">
    <property type="entry name" value="PBP2_CrgA_like_5"/>
    <property type="match status" value="1"/>
</dbReference>
<sequence length="315" mass="34704">MDSLPSSADYNQLRAFVAVAEALSFSRAAETLGVTPSALSQTLRGLETSVGVRLLHRTTRSVSLTSAGERLLQEVTPSIQGIREAMDTLRRNGGRPSGRLRIHTFRSAAENYIEPILGAFARDYPEVVLDITLDDEVVDVVGGGYDAALRLGEVIERDMIAVPLGPPMRQIAAASPDYLARHGVPLHPRDLLQHRCIRWRWPGQAHAYAWEFFENGAWFEVTVDGPLVVSDKTMAVRAAVQGVGICFTVEYALLPALHTGELVPLLEAWSHPFPGMYLCYPQQRQMAPALRAFIDAVRDEASRVDVPAIRSLLPR</sequence>
<evidence type="ECO:0000313" key="6">
    <source>
        <dbReference type="EMBL" id="NII06806.1"/>
    </source>
</evidence>
<evidence type="ECO:0000259" key="5">
    <source>
        <dbReference type="PROSITE" id="PS50931"/>
    </source>
</evidence>
<evidence type="ECO:0000256" key="4">
    <source>
        <dbReference type="ARBA" id="ARBA00023163"/>
    </source>
</evidence>
<dbReference type="Pfam" id="PF00126">
    <property type="entry name" value="HTH_1"/>
    <property type="match status" value="1"/>
</dbReference>
<evidence type="ECO:0000313" key="7">
    <source>
        <dbReference type="Proteomes" id="UP000490980"/>
    </source>
</evidence>
<dbReference type="AlphaFoldDB" id="A0A7X5UA80"/>
<protein>
    <submittedName>
        <fullName evidence="6">LysR family transcriptional regulator</fullName>
    </submittedName>
</protein>
<keyword evidence="4" id="KW-0804">Transcription</keyword>
<dbReference type="InterPro" id="IPR000847">
    <property type="entry name" value="LysR_HTH_N"/>
</dbReference>
<dbReference type="RefSeq" id="WP_166948125.1">
    <property type="nucleotide sequence ID" value="NZ_JAARLZ010000005.1"/>
</dbReference>